<evidence type="ECO:0000256" key="2">
    <source>
        <dbReference type="ARBA" id="ARBA00022842"/>
    </source>
</evidence>
<organism evidence="4 5">
    <name type="scientific">Bacillus norwichensis</name>
    <dbReference type="NCBI Taxonomy" id="2762217"/>
    <lineage>
        <taxon>Bacteria</taxon>
        <taxon>Bacillati</taxon>
        <taxon>Bacillota</taxon>
        <taxon>Bacilli</taxon>
        <taxon>Bacillales</taxon>
        <taxon>Bacillaceae</taxon>
        <taxon>Bacillus</taxon>
    </lineage>
</organism>
<dbReference type="InterPro" id="IPR006439">
    <property type="entry name" value="HAD-SF_hydro_IA"/>
</dbReference>
<dbReference type="PRINTS" id="PR00413">
    <property type="entry name" value="HADHALOGNASE"/>
</dbReference>
<gene>
    <name evidence="3 4" type="primary">ppaX</name>
    <name evidence="4" type="ORF">H9631_05730</name>
</gene>
<accession>A0ABR8VIG8</accession>
<dbReference type="SFLD" id="SFLDG01135">
    <property type="entry name" value="C1.5.6:_HAD__Beta-PGM__Phospha"/>
    <property type="match status" value="1"/>
</dbReference>
<dbReference type="NCBIfam" id="TIGR01509">
    <property type="entry name" value="HAD-SF-IA-v3"/>
    <property type="match status" value="1"/>
</dbReference>
<dbReference type="PANTHER" id="PTHR43434">
    <property type="entry name" value="PHOSPHOGLYCOLATE PHOSPHATASE"/>
    <property type="match status" value="1"/>
</dbReference>
<sequence>MTKINTLLFDLDGTLLDTNELIITSYLHVFEQFYPGRFNREDVLPFLGPPLIDAFASVDPEKADEMVDIYRKFNMEKHDMLVHEFEGVYETIRTLHENNFKMAIVSTKIRKTVLKGLALTNLDEFFDVVITLDEVDNAKPDPEPLEKALAALGSNPEEAIMIGDNYYDILGGKNAGTYTCGVAWSVKGEDFLKQYSPDYMLKKMSDILDIVGMGIK</sequence>
<evidence type="ECO:0000313" key="5">
    <source>
        <dbReference type="Proteomes" id="UP000648182"/>
    </source>
</evidence>
<keyword evidence="5" id="KW-1185">Reference proteome</keyword>
<protein>
    <recommendedName>
        <fullName evidence="3">Pyrophosphatase PpaX</fullName>
        <ecNumber evidence="3">3.6.1.1</ecNumber>
    </recommendedName>
</protein>
<dbReference type="InterPro" id="IPR041492">
    <property type="entry name" value="HAD_2"/>
</dbReference>
<evidence type="ECO:0000256" key="3">
    <source>
        <dbReference type="HAMAP-Rule" id="MF_01250"/>
    </source>
</evidence>
<dbReference type="EC" id="3.6.1.1" evidence="3"/>
<evidence type="ECO:0000313" key="4">
    <source>
        <dbReference type="EMBL" id="MBD8004576.1"/>
    </source>
</evidence>
<comment type="caution">
    <text evidence="4">The sequence shown here is derived from an EMBL/GenBank/DDBJ whole genome shotgun (WGS) entry which is preliminary data.</text>
</comment>
<keyword evidence="2 3" id="KW-0460">Magnesium</keyword>
<comment type="cofactor">
    <cofactor evidence="3">
        <name>Mg(2+)</name>
        <dbReference type="ChEBI" id="CHEBI:18420"/>
    </cofactor>
</comment>
<dbReference type="SUPFAM" id="SSF56784">
    <property type="entry name" value="HAD-like"/>
    <property type="match status" value="1"/>
</dbReference>
<dbReference type="EMBL" id="JACSPV010000007">
    <property type="protein sequence ID" value="MBD8004576.1"/>
    <property type="molecule type" value="Genomic_DNA"/>
</dbReference>
<dbReference type="GO" id="GO:0004427">
    <property type="term" value="F:inorganic diphosphate phosphatase activity"/>
    <property type="evidence" value="ECO:0007669"/>
    <property type="project" value="UniProtKB-EC"/>
</dbReference>
<dbReference type="InterPro" id="IPR023733">
    <property type="entry name" value="Pyrophosphatase_Ppax"/>
</dbReference>
<keyword evidence="1 3" id="KW-0378">Hydrolase</keyword>
<feature type="active site" description="Nucleophile" evidence="3">
    <location>
        <position position="10"/>
    </location>
</feature>
<dbReference type="Pfam" id="PF13419">
    <property type="entry name" value="HAD_2"/>
    <property type="match status" value="1"/>
</dbReference>
<dbReference type="NCBIfam" id="NF009804">
    <property type="entry name" value="PRK13288.1"/>
    <property type="match status" value="1"/>
</dbReference>
<dbReference type="Proteomes" id="UP000648182">
    <property type="component" value="Unassembled WGS sequence"/>
</dbReference>
<dbReference type="Gene3D" id="3.40.50.1000">
    <property type="entry name" value="HAD superfamily/HAD-like"/>
    <property type="match status" value="1"/>
</dbReference>
<reference evidence="4 5" key="1">
    <citation type="submission" date="2020-08" db="EMBL/GenBank/DDBJ databases">
        <title>A Genomic Blueprint of the Chicken Gut Microbiome.</title>
        <authorList>
            <person name="Gilroy R."/>
            <person name="Ravi A."/>
            <person name="Getino M."/>
            <person name="Pursley I."/>
            <person name="Horton D.L."/>
            <person name="Alikhan N.-F."/>
            <person name="Baker D."/>
            <person name="Gharbi K."/>
            <person name="Hall N."/>
            <person name="Watson M."/>
            <person name="Adriaenssens E.M."/>
            <person name="Foster-Nyarko E."/>
            <person name="Jarju S."/>
            <person name="Secka A."/>
            <person name="Antonio M."/>
            <person name="Oren A."/>
            <person name="Chaudhuri R."/>
            <person name="La Ragione R.M."/>
            <person name="Hildebrand F."/>
            <person name="Pallen M.J."/>
        </authorList>
    </citation>
    <scope>NUCLEOTIDE SEQUENCE [LARGE SCALE GENOMIC DNA]</scope>
    <source>
        <strain evidence="4 5">Sa1BUA2</strain>
    </source>
</reference>
<dbReference type="InterPro" id="IPR050155">
    <property type="entry name" value="HAD-like_hydrolase_sf"/>
</dbReference>
<dbReference type="NCBIfam" id="TIGR01549">
    <property type="entry name" value="HAD-SF-IA-v1"/>
    <property type="match status" value="1"/>
</dbReference>
<evidence type="ECO:0000256" key="1">
    <source>
        <dbReference type="ARBA" id="ARBA00022801"/>
    </source>
</evidence>
<proteinExistence type="inferred from homology"/>
<dbReference type="InterPro" id="IPR036412">
    <property type="entry name" value="HAD-like_sf"/>
</dbReference>
<name>A0ABR8VIG8_9BACI</name>
<dbReference type="SFLD" id="SFLDS00003">
    <property type="entry name" value="Haloacid_Dehalogenase"/>
    <property type="match status" value="1"/>
</dbReference>
<comment type="catalytic activity">
    <reaction evidence="3">
        <text>diphosphate + H2O = 2 phosphate + H(+)</text>
        <dbReference type="Rhea" id="RHEA:24576"/>
        <dbReference type="ChEBI" id="CHEBI:15377"/>
        <dbReference type="ChEBI" id="CHEBI:15378"/>
        <dbReference type="ChEBI" id="CHEBI:33019"/>
        <dbReference type="ChEBI" id="CHEBI:43474"/>
        <dbReference type="EC" id="3.6.1.1"/>
    </reaction>
</comment>
<dbReference type="SFLD" id="SFLDG01129">
    <property type="entry name" value="C1.5:_HAD__Beta-PGM__Phosphata"/>
    <property type="match status" value="1"/>
</dbReference>
<dbReference type="PANTHER" id="PTHR43434:SF26">
    <property type="entry name" value="PYROPHOSPHATASE PPAX"/>
    <property type="match status" value="1"/>
</dbReference>
<comment type="similarity">
    <text evidence="3">Belongs to the HAD-like hydrolase superfamily. PpaX family.</text>
</comment>
<comment type="function">
    <text evidence="3">Hydrolyzes pyrophosphate formed during P-Ser-HPr dephosphorylation by HPrK/P. Might play a role in controlling the intracellular pyrophosphate pool.</text>
</comment>
<dbReference type="HAMAP" id="MF_01250">
    <property type="entry name" value="Pyrophosphat_PpaX"/>
    <property type="match status" value="1"/>
</dbReference>
<dbReference type="InterPro" id="IPR023214">
    <property type="entry name" value="HAD_sf"/>
</dbReference>
<dbReference type="Gene3D" id="1.10.150.240">
    <property type="entry name" value="Putative phosphatase, domain 2"/>
    <property type="match status" value="1"/>
</dbReference>
<dbReference type="CDD" id="cd02616">
    <property type="entry name" value="HAD_PPase"/>
    <property type="match status" value="1"/>
</dbReference>
<dbReference type="RefSeq" id="WP_191810830.1">
    <property type="nucleotide sequence ID" value="NZ_JACSPV010000007.1"/>
</dbReference>
<dbReference type="InterPro" id="IPR023198">
    <property type="entry name" value="PGP-like_dom2"/>
</dbReference>